<dbReference type="AlphaFoldDB" id="A0A1M4W613"/>
<feature type="transmembrane region" description="Helical" evidence="6">
    <location>
        <begin position="226"/>
        <end position="249"/>
    </location>
</feature>
<evidence type="ECO:0000256" key="5">
    <source>
        <dbReference type="ARBA" id="ARBA00023136"/>
    </source>
</evidence>
<keyword evidence="4 6" id="KW-1133">Transmembrane helix</keyword>
<gene>
    <name evidence="8" type="ORF">SAMN05444392_10348</name>
</gene>
<proteinExistence type="inferred from homology"/>
<dbReference type="Pfam" id="PF02687">
    <property type="entry name" value="FtsX"/>
    <property type="match status" value="1"/>
</dbReference>
<protein>
    <submittedName>
        <fullName evidence="8">Putative ABC transport system permease protein</fullName>
    </submittedName>
</protein>
<dbReference type="InterPro" id="IPR003838">
    <property type="entry name" value="ABC3_permease_C"/>
</dbReference>
<feature type="transmembrane region" description="Helical" evidence="6">
    <location>
        <begin position="278"/>
        <end position="299"/>
    </location>
</feature>
<feature type="transmembrane region" description="Helical" evidence="6">
    <location>
        <begin position="593"/>
        <end position="618"/>
    </location>
</feature>
<dbReference type="GO" id="GO:0005886">
    <property type="term" value="C:plasma membrane"/>
    <property type="evidence" value="ECO:0007669"/>
    <property type="project" value="UniProtKB-SubCell"/>
</dbReference>
<keyword evidence="5 6" id="KW-0472">Membrane</keyword>
<evidence type="ECO:0000256" key="4">
    <source>
        <dbReference type="ARBA" id="ARBA00022989"/>
    </source>
</evidence>
<feature type="transmembrane region" description="Helical" evidence="6">
    <location>
        <begin position="60"/>
        <end position="80"/>
    </location>
</feature>
<keyword evidence="2 6" id="KW-1003">Cell membrane</keyword>
<sequence>MSFQQFAFHNVKRNIRAYFTYYLSSSFAIMVFFTYCIFIFHPDLSKSDMGMMTRSAMKGASYVTYFFSFLFIFYSIAAFLKARLKEFGILTLLGATGRQLNWLILLENMIIGGAATATGLLGGLVLAKLFLMIGSRIIEIKELGMYFPWEAIGITIGAFLILFLLISLLTQIFVRQRRAFELLQGAKKPKSEPAYSIWLVLVAVCCLGGAFFLVNQKLAQTNFLLMIGLDLIGTYLLFTQLSIFVIRLLKRNRSFFWQRTRLLWVAEMAYKIKDNARMFFMITMVTVMACSAAGTILSVQQVNKQMYQNEKFALTYDLDVGQSQHPGLKYIESKLDKQNIKYQQIMVNGLLVDFQGDSNIAVTSEQEFGKIASLAGLAKSNLQDKKAVFVQARSGKKKDQLVTEKGKISLHVTSQFNNTLLGKNDLVVVSNQMYQQLKNQYPDRKDHFQWAIYDVPAWKHSGVPSPHSLEAKIGVELMHWNREALSKKSDGYLISRAGEYIDLKQSTDVIIFIGLFIAFIFSIFTASFLYFKLDSELTQDQEYYRGLSKMGLSIQEMKRAATIQLLALFFVPIVIAAIQTIVGLQALKESFLVGSIMISAFTAIGGFALAQFIYFLIIRWRYLQHIQKVMV</sequence>
<dbReference type="Proteomes" id="UP000184476">
    <property type="component" value="Unassembled WGS sequence"/>
</dbReference>
<accession>A0A1M4W613</accession>
<dbReference type="GO" id="GO:0055085">
    <property type="term" value="P:transmembrane transport"/>
    <property type="evidence" value="ECO:0007669"/>
    <property type="project" value="UniProtKB-UniRule"/>
</dbReference>
<dbReference type="EMBL" id="FQVL01000003">
    <property type="protein sequence ID" value="SHE76533.1"/>
    <property type="molecule type" value="Genomic_DNA"/>
</dbReference>
<keyword evidence="3 6" id="KW-0812">Transmembrane</keyword>
<dbReference type="PANTHER" id="PTHR46795:SF1">
    <property type="entry name" value="ABC TRANSPORTER PERMEASE PROTEIN"/>
    <property type="match status" value="1"/>
</dbReference>
<dbReference type="InterPro" id="IPR027022">
    <property type="entry name" value="ABC_permease_BceB-typ"/>
</dbReference>
<comment type="similarity">
    <text evidence="6">Belongs to the ABC-4 integral membrane protein family.</text>
</comment>
<dbReference type="PIRSF" id="PIRSF018968">
    <property type="entry name" value="ABC_permease_BceB"/>
    <property type="match status" value="1"/>
</dbReference>
<dbReference type="STRING" id="112248.SAMN05444392_10348"/>
<feature type="transmembrane region" description="Helical" evidence="6">
    <location>
        <begin position="100"/>
        <end position="131"/>
    </location>
</feature>
<dbReference type="RefSeq" id="WP_073154151.1">
    <property type="nucleotide sequence ID" value="NZ_FQVL01000003.1"/>
</dbReference>
<feature type="transmembrane region" description="Helical" evidence="6">
    <location>
        <begin position="151"/>
        <end position="174"/>
    </location>
</feature>
<feature type="transmembrane region" description="Helical" evidence="6">
    <location>
        <begin position="565"/>
        <end position="587"/>
    </location>
</feature>
<evidence type="ECO:0000313" key="9">
    <source>
        <dbReference type="Proteomes" id="UP000184476"/>
    </source>
</evidence>
<dbReference type="InterPro" id="IPR052536">
    <property type="entry name" value="ABC-4_Integral_Memb_Prot"/>
</dbReference>
<dbReference type="PANTHER" id="PTHR46795">
    <property type="entry name" value="ABC TRANSPORTER PERMEASE-RELATED-RELATED"/>
    <property type="match status" value="1"/>
</dbReference>
<name>A0A1M4W613_9BACL</name>
<evidence type="ECO:0000256" key="6">
    <source>
        <dbReference type="PIRNR" id="PIRNR018968"/>
    </source>
</evidence>
<dbReference type="OrthoDB" id="1937696at2"/>
<evidence type="ECO:0000256" key="2">
    <source>
        <dbReference type="ARBA" id="ARBA00022475"/>
    </source>
</evidence>
<feature type="transmembrane region" description="Helical" evidence="6">
    <location>
        <begin position="21"/>
        <end position="40"/>
    </location>
</feature>
<evidence type="ECO:0000259" key="7">
    <source>
        <dbReference type="Pfam" id="PF02687"/>
    </source>
</evidence>
<comment type="subcellular location">
    <subcellularLocation>
        <location evidence="1 6">Cell membrane</location>
        <topology evidence="1 6">Multi-pass membrane protein</topology>
    </subcellularLocation>
</comment>
<evidence type="ECO:0000313" key="8">
    <source>
        <dbReference type="EMBL" id="SHE76533.1"/>
    </source>
</evidence>
<evidence type="ECO:0000256" key="3">
    <source>
        <dbReference type="ARBA" id="ARBA00022692"/>
    </source>
</evidence>
<feature type="transmembrane region" description="Helical" evidence="6">
    <location>
        <begin position="509"/>
        <end position="531"/>
    </location>
</feature>
<feature type="transmembrane region" description="Helical" evidence="6">
    <location>
        <begin position="195"/>
        <end position="214"/>
    </location>
</feature>
<organism evidence="8 9">
    <name type="scientific">Seinonella peptonophila</name>
    <dbReference type="NCBI Taxonomy" id="112248"/>
    <lineage>
        <taxon>Bacteria</taxon>
        <taxon>Bacillati</taxon>
        <taxon>Bacillota</taxon>
        <taxon>Bacilli</taxon>
        <taxon>Bacillales</taxon>
        <taxon>Thermoactinomycetaceae</taxon>
        <taxon>Seinonella</taxon>
    </lineage>
</organism>
<reference evidence="8 9" key="1">
    <citation type="submission" date="2016-11" db="EMBL/GenBank/DDBJ databases">
        <authorList>
            <person name="Jaros S."/>
            <person name="Januszkiewicz K."/>
            <person name="Wedrychowicz H."/>
        </authorList>
    </citation>
    <scope>NUCLEOTIDE SEQUENCE [LARGE SCALE GENOMIC DNA]</scope>
    <source>
        <strain evidence="8 9">DSM 44666</strain>
    </source>
</reference>
<keyword evidence="6" id="KW-0813">Transport</keyword>
<feature type="domain" description="ABC3 transporter permease C-terminal" evidence="7">
    <location>
        <begin position="61"/>
        <end position="172"/>
    </location>
</feature>
<evidence type="ECO:0000256" key="1">
    <source>
        <dbReference type="ARBA" id="ARBA00004651"/>
    </source>
</evidence>
<keyword evidence="9" id="KW-1185">Reference proteome</keyword>